<evidence type="ECO:0000313" key="1">
    <source>
        <dbReference type="EMBL" id="EWZ37871.1"/>
    </source>
</evidence>
<gene>
    <name evidence="1" type="ORF">FOZG_09707</name>
</gene>
<organism evidence="1">
    <name type="scientific">Fusarium oxysporum Fo47</name>
    <dbReference type="NCBI Taxonomy" id="660027"/>
    <lineage>
        <taxon>Eukaryota</taxon>
        <taxon>Fungi</taxon>
        <taxon>Dikarya</taxon>
        <taxon>Ascomycota</taxon>
        <taxon>Pezizomycotina</taxon>
        <taxon>Sordariomycetes</taxon>
        <taxon>Hypocreomycetidae</taxon>
        <taxon>Hypocreales</taxon>
        <taxon>Nectriaceae</taxon>
        <taxon>Fusarium</taxon>
        <taxon>Fusarium oxysporum species complex</taxon>
    </lineage>
</organism>
<protein>
    <submittedName>
        <fullName evidence="1">Uncharacterized protein</fullName>
    </submittedName>
</protein>
<dbReference type="EMBL" id="JH717901">
    <property type="protein sequence ID" value="EWZ37872.1"/>
    <property type="molecule type" value="Genomic_DNA"/>
</dbReference>
<dbReference type="VEuPathDB" id="FungiDB:FOZG_09707"/>
<name>W9K0P3_FUSOX</name>
<proteinExistence type="predicted"/>
<dbReference type="EMBL" id="JH717901">
    <property type="protein sequence ID" value="EWZ37871.1"/>
    <property type="molecule type" value="Genomic_DNA"/>
</dbReference>
<dbReference type="Proteomes" id="UP000030766">
    <property type="component" value="Unassembled WGS sequence"/>
</dbReference>
<reference evidence="1" key="2">
    <citation type="submission" date="2012-06" db="EMBL/GenBank/DDBJ databases">
        <title>Annotation of the Genome Sequence of Fusarium oxysporum Fo47.</title>
        <authorList>
            <consortium name="The Broad Institute Genomics Platform"/>
            <person name="Ma L.-J."/>
            <person name="Corby-Kistler H."/>
            <person name="Broz K."/>
            <person name="Gale L.R."/>
            <person name="Jonkers W."/>
            <person name="O'Donnell K."/>
            <person name="Ploetz R."/>
            <person name="Steinberg C."/>
            <person name="Schwartz D.C."/>
            <person name="VanEtten H."/>
            <person name="Zhou S."/>
            <person name="Young S.K."/>
            <person name="Zeng Q."/>
            <person name="Gargeya S."/>
            <person name="Fitzgerald M."/>
            <person name="Abouelleil A."/>
            <person name="Alvarado L."/>
            <person name="Chapman S.B."/>
            <person name="Gainer-Dewar J."/>
            <person name="Goldberg J."/>
            <person name="Griggs A."/>
            <person name="Gujja S."/>
            <person name="Hansen M."/>
            <person name="Howarth C."/>
            <person name="Imamovic A."/>
            <person name="Ireland A."/>
            <person name="Larimer J."/>
            <person name="McCowan C."/>
            <person name="Murphy C."/>
            <person name="Pearson M."/>
            <person name="Poon T.W."/>
            <person name="Priest M."/>
            <person name="Roberts A."/>
            <person name="Saif S."/>
            <person name="Shea T."/>
            <person name="Sykes S."/>
            <person name="Wortman J."/>
            <person name="Nusbaum C."/>
            <person name="Birren B."/>
        </authorList>
    </citation>
    <scope>NUCLEOTIDE SEQUENCE</scope>
    <source>
        <strain evidence="1">Fo47</strain>
    </source>
</reference>
<dbReference type="AlphaFoldDB" id="W9K0P3"/>
<accession>W9K0P3</accession>
<reference evidence="1" key="1">
    <citation type="submission" date="2011-06" db="EMBL/GenBank/DDBJ databases">
        <title>The Genome Sequence of Fusarium oxysporum Fo47.</title>
        <authorList>
            <consortium name="The Broad Institute Genome Sequencing Platform"/>
            <person name="Ma L.-J."/>
            <person name="Gale L.R."/>
            <person name="Schwartz D.C."/>
            <person name="Zhou S."/>
            <person name="Corby-Kistler H."/>
            <person name="Young S.K."/>
            <person name="Zeng Q."/>
            <person name="Gargeya S."/>
            <person name="Fitzgerald M."/>
            <person name="Haas B."/>
            <person name="Abouelleil A."/>
            <person name="Alvarado L."/>
            <person name="Arachchi H.M."/>
            <person name="Berlin A."/>
            <person name="Brown A."/>
            <person name="Chapman S.B."/>
            <person name="Chen Z."/>
            <person name="Dunbar C."/>
            <person name="Freedman E."/>
            <person name="Gearin G."/>
            <person name="Gellesch M."/>
            <person name="Goldberg J."/>
            <person name="Griggs A."/>
            <person name="Gujja S."/>
            <person name="Heiman D."/>
            <person name="Howarth C."/>
            <person name="Larson L."/>
            <person name="Lui A."/>
            <person name="MacDonald P.J.P."/>
            <person name="Mehta T."/>
            <person name="Montmayeur A."/>
            <person name="Murphy C."/>
            <person name="Neiman D."/>
            <person name="Pearson M."/>
            <person name="Priest M."/>
            <person name="Roberts A."/>
            <person name="Saif S."/>
            <person name="Shea T."/>
            <person name="Shenoy N."/>
            <person name="Sisk P."/>
            <person name="Stolte C."/>
            <person name="Sykes S."/>
            <person name="Wortman J."/>
            <person name="Nusbaum C."/>
            <person name="Birren B."/>
        </authorList>
    </citation>
    <scope>NUCLEOTIDE SEQUENCE [LARGE SCALE GENOMIC DNA]</scope>
    <source>
        <strain evidence="1">Fo47</strain>
    </source>
</reference>
<dbReference type="HOGENOM" id="CLU_2250255_0_0_1"/>
<sequence length="104" mass="11821">MVRLRTSFLLLWEGGKTGWWYYSSQDLSTITPEIARLRKNRGTWWSKMGARTIFGGAEQLYDRCKTFTVGSQLRGFGSTSAVNPKLSYQQGKATTPDIRAVYLC</sequence>